<accession>A0AAU9Z7J5</accession>
<keyword evidence="3" id="KW-1185">Reference proteome</keyword>
<reference evidence="2" key="1">
    <citation type="submission" date="2022-06" db="EMBL/GenBank/DDBJ databases">
        <authorList>
            <person name="Andreotti S."/>
            <person name="Wyler E."/>
        </authorList>
    </citation>
    <scope>NUCLEOTIDE SEQUENCE</scope>
</reference>
<sequence length="226" mass="25601">MPTTEVKDSPQSEAIKKAEGRSSKSERVSSEKKSKKRDHKEIKRPLRVFRDSHCSGTREEKGKDITKGRVLDLSVEVVIEVSSEEEQKGDDDDNNGTARQQHLEEETKQPVGKRNQRNPSNKTSIFQKEVEDSLEDSEGVATEQPLGKDDEAKSQKDEDSNEVTEEEAGKQQIGNSNKGSHCQRTNNGNFISKQIITLTNSNHRDNSTNDDKFADRHENCFMLKHY</sequence>
<feature type="compositionally biased region" description="Polar residues" evidence="1">
    <location>
        <begin position="172"/>
        <end position="187"/>
    </location>
</feature>
<organism evidence="2 3">
    <name type="scientific">Phodopus roborovskii</name>
    <name type="common">Roborovski's desert hamster</name>
    <name type="synonym">Cricetulus roborovskii</name>
    <dbReference type="NCBI Taxonomy" id="109678"/>
    <lineage>
        <taxon>Eukaryota</taxon>
        <taxon>Metazoa</taxon>
        <taxon>Chordata</taxon>
        <taxon>Craniata</taxon>
        <taxon>Vertebrata</taxon>
        <taxon>Euteleostomi</taxon>
        <taxon>Mammalia</taxon>
        <taxon>Eutheria</taxon>
        <taxon>Euarchontoglires</taxon>
        <taxon>Glires</taxon>
        <taxon>Rodentia</taxon>
        <taxon>Myomorpha</taxon>
        <taxon>Muroidea</taxon>
        <taxon>Cricetidae</taxon>
        <taxon>Cricetinae</taxon>
        <taxon>Phodopus</taxon>
    </lineage>
</organism>
<feature type="compositionally biased region" description="Basic and acidic residues" evidence="1">
    <location>
        <begin position="146"/>
        <end position="158"/>
    </location>
</feature>
<evidence type="ECO:0000256" key="1">
    <source>
        <dbReference type="SAM" id="MobiDB-lite"/>
    </source>
</evidence>
<feature type="compositionally biased region" description="Acidic residues" evidence="1">
    <location>
        <begin position="82"/>
        <end position="94"/>
    </location>
</feature>
<feature type="region of interest" description="Disordered" evidence="1">
    <location>
        <begin position="81"/>
        <end position="187"/>
    </location>
</feature>
<evidence type="ECO:0000313" key="3">
    <source>
        <dbReference type="Proteomes" id="UP001152836"/>
    </source>
</evidence>
<proteinExistence type="predicted"/>
<evidence type="ECO:0000313" key="2">
    <source>
        <dbReference type="EMBL" id="CAH6788549.1"/>
    </source>
</evidence>
<feature type="compositionally biased region" description="Basic and acidic residues" evidence="1">
    <location>
        <begin position="39"/>
        <end position="68"/>
    </location>
</feature>
<feature type="compositionally biased region" description="Basic and acidic residues" evidence="1">
    <location>
        <begin position="1"/>
        <end position="32"/>
    </location>
</feature>
<dbReference type="Proteomes" id="UP001152836">
    <property type="component" value="Unassembled WGS sequence"/>
</dbReference>
<dbReference type="AlphaFoldDB" id="A0AAU9Z7J5"/>
<protein>
    <submittedName>
        <fullName evidence="2">Unknown_gene_1988 protein</fullName>
    </submittedName>
</protein>
<dbReference type="EMBL" id="CALSGD010001402">
    <property type="protein sequence ID" value="CAH6788549.1"/>
    <property type="molecule type" value="Genomic_DNA"/>
</dbReference>
<name>A0AAU9Z7J5_PHORO</name>
<comment type="caution">
    <text evidence="2">The sequence shown here is derived from an EMBL/GenBank/DDBJ whole genome shotgun (WGS) entry which is preliminary data.</text>
</comment>
<feature type="compositionally biased region" description="Polar residues" evidence="1">
    <location>
        <begin position="117"/>
        <end position="126"/>
    </location>
</feature>
<feature type="region of interest" description="Disordered" evidence="1">
    <location>
        <begin position="1"/>
        <end position="68"/>
    </location>
</feature>
<gene>
    <name evidence="2" type="primary">unknown_gene_1988</name>
    <name evidence="2" type="ORF">PHOROB_LOCUS6248</name>
</gene>